<evidence type="ECO:0000256" key="1">
    <source>
        <dbReference type="SAM" id="Phobius"/>
    </source>
</evidence>
<organism evidence="2 3">
    <name type="scientific">Spirosoma endophyticum</name>
    <dbReference type="NCBI Taxonomy" id="662367"/>
    <lineage>
        <taxon>Bacteria</taxon>
        <taxon>Pseudomonadati</taxon>
        <taxon>Bacteroidota</taxon>
        <taxon>Cytophagia</taxon>
        <taxon>Cytophagales</taxon>
        <taxon>Cytophagaceae</taxon>
        <taxon>Spirosoma</taxon>
    </lineage>
</organism>
<sequence length="183" mass="20739">MASMETLQPVQEQKANRVINILSIAIPVAVAVLLGIRQKVDLGHWTTYLPHLNGLINSITSVLLLMGLYFIKQKNVLAHRITMLTAFSLGSLFLVCYVLYHLTNESTPFGGEGIIRPIYYFLLVSHIVLSIVVVWFVLRAVYFALSGQIAKHKQTVKYAFPIWLYVSITGVVVYLMIRPYYVH</sequence>
<keyword evidence="1" id="KW-1133">Transmembrane helix</keyword>
<feature type="transmembrane region" description="Helical" evidence="1">
    <location>
        <begin position="48"/>
        <end position="71"/>
    </location>
</feature>
<protein>
    <submittedName>
        <fullName evidence="2">Putative membrane protein</fullName>
    </submittedName>
</protein>
<dbReference type="PANTHER" id="PTHR37692">
    <property type="entry name" value="HYPOTHETICAL MEMBRANE SPANNING PROTEIN"/>
    <property type="match status" value="1"/>
</dbReference>
<dbReference type="InterPro" id="IPR007352">
    <property type="entry name" value="DUF420"/>
</dbReference>
<dbReference type="PANTHER" id="PTHR37692:SF1">
    <property type="entry name" value="DUF420 DOMAIN-CONTAINING PROTEIN"/>
    <property type="match status" value="1"/>
</dbReference>
<gene>
    <name evidence="2" type="ORF">SAMN05216167_103272</name>
</gene>
<name>A0A1I1PN79_9BACT</name>
<accession>A0A1I1PN79</accession>
<keyword evidence="1" id="KW-0472">Membrane</keyword>
<feature type="transmembrane region" description="Helical" evidence="1">
    <location>
        <begin position="83"/>
        <end position="103"/>
    </location>
</feature>
<dbReference type="AlphaFoldDB" id="A0A1I1PN79"/>
<dbReference type="EMBL" id="FOLQ01000003">
    <property type="protein sequence ID" value="SFD09098.1"/>
    <property type="molecule type" value="Genomic_DNA"/>
</dbReference>
<feature type="transmembrane region" description="Helical" evidence="1">
    <location>
        <begin position="18"/>
        <end position="36"/>
    </location>
</feature>
<reference evidence="2 3" key="1">
    <citation type="submission" date="2016-10" db="EMBL/GenBank/DDBJ databases">
        <authorList>
            <person name="de Groot N.N."/>
        </authorList>
    </citation>
    <scope>NUCLEOTIDE SEQUENCE [LARGE SCALE GENOMIC DNA]</scope>
    <source>
        <strain evidence="2 3">DSM 26130</strain>
    </source>
</reference>
<dbReference type="Proteomes" id="UP000198598">
    <property type="component" value="Unassembled WGS sequence"/>
</dbReference>
<feature type="transmembrane region" description="Helical" evidence="1">
    <location>
        <begin position="118"/>
        <end position="138"/>
    </location>
</feature>
<evidence type="ECO:0000313" key="2">
    <source>
        <dbReference type="EMBL" id="SFD09098.1"/>
    </source>
</evidence>
<proteinExistence type="predicted"/>
<feature type="transmembrane region" description="Helical" evidence="1">
    <location>
        <begin position="158"/>
        <end position="177"/>
    </location>
</feature>
<keyword evidence="1" id="KW-0812">Transmembrane</keyword>
<dbReference type="STRING" id="662367.SAMN05216167_103272"/>
<evidence type="ECO:0000313" key="3">
    <source>
        <dbReference type="Proteomes" id="UP000198598"/>
    </source>
</evidence>
<dbReference type="Pfam" id="PF04238">
    <property type="entry name" value="DUF420"/>
    <property type="match status" value="1"/>
</dbReference>
<keyword evidence="3" id="KW-1185">Reference proteome</keyword>